<organism evidence="1 2">
    <name type="scientific">Camellia lanceoleosa</name>
    <dbReference type="NCBI Taxonomy" id="1840588"/>
    <lineage>
        <taxon>Eukaryota</taxon>
        <taxon>Viridiplantae</taxon>
        <taxon>Streptophyta</taxon>
        <taxon>Embryophyta</taxon>
        <taxon>Tracheophyta</taxon>
        <taxon>Spermatophyta</taxon>
        <taxon>Magnoliopsida</taxon>
        <taxon>eudicotyledons</taxon>
        <taxon>Gunneridae</taxon>
        <taxon>Pentapetalae</taxon>
        <taxon>asterids</taxon>
        <taxon>Ericales</taxon>
        <taxon>Theaceae</taxon>
        <taxon>Camellia</taxon>
    </lineage>
</organism>
<dbReference type="Proteomes" id="UP001060215">
    <property type="component" value="Chromosome 10"/>
</dbReference>
<name>A0ACC0GA81_9ERIC</name>
<sequence>MKFWDWYLKISVVSAMIAGSMEFFMALEMQESEHKSNCLVGMMGSTSMVLQVPAVVDEGDGRVGVVGPFQSKGFMEGLEQWELIVMPGRHLVLIRKLTASVMHSHAWSCLLGAQMSTLSGDVATCD</sequence>
<comment type="caution">
    <text evidence="1">The sequence shown here is derived from an EMBL/GenBank/DDBJ whole genome shotgun (WGS) entry which is preliminary data.</text>
</comment>
<dbReference type="EMBL" id="CM045767">
    <property type="protein sequence ID" value="KAI7997474.1"/>
    <property type="molecule type" value="Genomic_DNA"/>
</dbReference>
<reference evidence="1 2" key="1">
    <citation type="journal article" date="2022" name="Plant J.">
        <title>Chromosome-level genome of Camellia lanceoleosa provides a valuable resource for understanding genome evolution and self-incompatibility.</title>
        <authorList>
            <person name="Gong W."/>
            <person name="Xiao S."/>
            <person name="Wang L."/>
            <person name="Liao Z."/>
            <person name="Chang Y."/>
            <person name="Mo W."/>
            <person name="Hu G."/>
            <person name="Li W."/>
            <person name="Zhao G."/>
            <person name="Zhu H."/>
            <person name="Hu X."/>
            <person name="Ji K."/>
            <person name="Xiang X."/>
            <person name="Song Q."/>
            <person name="Yuan D."/>
            <person name="Jin S."/>
            <person name="Zhang L."/>
        </authorList>
    </citation>
    <scope>NUCLEOTIDE SEQUENCE [LARGE SCALE GENOMIC DNA]</scope>
    <source>
        <strain evidence="1">SQ_2022a</strain>
    </source>
</reference>
<accession>A0ACC0GA81</accession>
<protein>
    <submittedName>
        <fullName evidence="1">Uncharacterized protein</fullName>
    </submittedName>
</protein>
<gene>
    <name evidence="1" type="ORF">LOK49_LG10G02701</name>
</gene>
<keyword evidence="2" id="KW-1185">Reference proteome</keyword>
<evidence type="ECO:0000313" key="1">
    <source>
        <dbReference type="EMBL" id="KAI7997474.1"/>
    </source>
</evidence>
<evidence type="ECO:0000313" key="2">
    <source>
        <dbReference type="Proteomes" id="UP001060215"/>
    </source>
</evidence>
<proteinExistence type="predicted"/>